<name>A0A9N7JL65_CLOSE</name>
<evidence type="ECO:0000313" key="2">
    <source>
        <dbReference type="EMBL" id="USS00332.1"/>
    </source>
</evidence>
<reference evidence="2" key="2">
    <citation type="submission" date="2022-06" db="EMBL/GenBank/DDBJ databases">
        <authorList>
            <person name="Holder M.E."/>
            <person name="Ajami N.J."/>
            <person name="Petrosino J.F."/>
        </authorList>
    </citation>
    <scope>NUCLEOTIDE SEQUENCE</scope>
    <source>
        <strain evidence="2">RMA 8861</strain>
    </source>
</reference>
<dbReference type="GeneID" id="303559931"/>
<evidence type="ECO:0000313" key="4">
    <source>
        <dbReference type="Proteomes" id="UP001055437"/>
    </source>
</evidence>
<dbReference type="EMBL" id="CP023671">
    <property type="protein sequence ID" value="AYE33772.1"/>
    <property type="molecule type" value="Genomic_DNA"/>
</dbReference>
<reference evidence="1 3" key="1">
    <citation type="submission" date="2017-09" db="EMBL/GenBank/DDBJ databases">
        <authorList>
            <person name="Thomas P."/>
            <person name="Seyboldt C."/>
        </authorList>
    </citation>
    <scope>NUCLEOTIDE SEQUENCE [LARGE SCALE GENOMIC DNA]</scope>
    <source>
        <strain evidence="1 3">DSM 7534</strain>
    </source>
</reference>
<protein>
    <submittedName>
        <fullName evidence="1">Uncharacterized protein</fullName>
    </submittedName>
</protein>
<dbReference type="RefSeq" id="WP_066676438.1">
    <property type="nucleotide sequence ID" value="NZ_CABMIZ010000016.1"/>
</dbReference>
<dbReference type="Proteomes" id="UP000280586">
    <property type="component" value="Chromosome"/>
</dbReference>
<dbReference type="OrthoDB" id="2107718at2"/>
<dbReference type="EMBL" id="CP099799">
    <property type="protein sequence ID" value="USS00332.1"/>
    <property type="molecule type" value="Genomic_DNA"/>
</dbReference>
<evidence type="ECO:0000313" key="1">
    <source>
        <dbReference type="EMBL" id="AYE33772.1"/>
    </source>
</evidence>
<evidence type="ECO:0000313" key="3">
    <source>
        <dbReference type="Proteomes" id="UP000280586"/>
    </source>
</evidence>
<dbReference type="AlphaFoldDB" id="A0A9N7JL65"/>
<accession>A0A9N7JL65</accession>
<gene>
    <name evidence="1" type="ORF">CP523_04425</name>
    <name evidence="2" type="ORF">NH397_12670</name>
</gene>
<organism evidence="1 3">
    <name type="scientific">Clostridium septicum</name>
    <dbReference type="NCBI Taxonomy" id="1504"/>
    <lineage>
        <taxon>Bacteria</taxon>
        <taxon>Bacillati</taxon>
        <taxon>Bacillota</taxon>
        <taxon>Clostridia</taxon>
        <taxon>Eubacteriales</taxon>
        <taxon>Clostridiaceae</taxon>
        <taxon>Clostridium</taxon>
    </lineage>
</organism>
<sequence length="83" mass="9827">MTRNEKVINLYKETYADENLEELSIDEMEEALMEYYLATGFEINSVDELFENRDVNPDFDKEMEKKIQVVLKELAEKEAKKNA</sequence>
<dbReference type="KEGG" id="csep:CP523_04425"/>
<proteinExistence type="predicted"/>
<keyword evidence="4" id="KW-1185">Reference proteome</keyword>
<dbReference type="Proteomes" id="UP001055437">
    <property type="component" value="Chromosome"/>
</dbReference>